<feature type="domain" description="ABC transmembrane type-1" evidence="7">
    <location>
        <begin position="174"/>
        <end position="275"/>
    </location>
</feature>
<dbReference type="PANTHER" id="PTHR11384">
    <property type="entry name" value="ATP-BINDING CASSETTE, SUB-FAMILY D MEMBER"/>
    <property type="match status" value="1"/>
</dbReference>
<dbReference type="GO" id="GO:0140359">
    <property type="term" value="F:ABC-type transporter activity"/>
    <property type="evidence" value="ECO:0007669"/>
    <property type="project" value="InterPro"/>
</dbReference>
<keyword evidence="4 6" id="KW-0472">Membrane</keyword>
<name>A0A7S3VHC6_DUNTE</name>
<evidence type="ECO:0000256" key="5">
    <source>
        <dbReference type="SAM" id="MobiDB-lite"/>
    </source>
</evidence>
<dbReference type="InterPro" id="IPR050835">
    <property type="entry name" value="ABC_transporter_sub-D"/>
</dbReference>
<dbReference type="InterPro" id="IPR036640">
    <property type="entry name" value="ABC1_TM_sf"/>
</dbReference>
<dbReference type="Pfam" id="PF06472">
    <property type="entry name" value="ABC_membrane_2"/>
    <property type="match status" value="2"/>
</dbReference>
<feature type="compositionally biased region" description="Low complexity" evidence="5">
    <location>
        <begin position="135"/>
        <end position="153"/>
    </location>
</feature>
<keyword evidence="1" id="KW-0813">Transport</keyword>
<dbReference type="InterPro" id="IPR011527">
    <property type="entry name" value="ABC1_TM_dom"/>
</dbReference>
<evidence type="ECO:0000256" key="3">
    <source>
        <dbReference type="ARBA" id="ARBA00022989"/>
    </source>
</evidence>
<feature type="region of interest" description="Disordered" evidence="5">
    <location>
        <begin position="135"/>
        <end position="165"/>
    </location>
</feature>
<dbReference type="AlphaFoldDB" id="A0A7S3VHC6"/>
<feature type="transmembrane region" description="Helical" evidence="6">
    <location>
        <begin position="35"/>
        <end position="58"/>
    </location>
</feature>
<dbReference type="GO" id="GO:0005524">
    <property type="term" value="F:ATP binding"/>
    <property type="evidence" value="ECO:0007669"/>
    <property type="project" value="InterPro"/>
</dbReference>
<evidence type="ECO:0000256" key="6">
    <source>
        <dbReference type="SAM" id="Phobius"/>
    </source>
</evidence>
<dbReference type="Gene3D" id="1.20.1560.10">
    <property type="entry name" value="ABC transporter type 1, transmembrane domain"/>
    <property type="match status" value="1"/>
</dbReference>
<evidence type="ECO:0000313" key="8">
    <source>
        <dbReference type="EMBL" id="CAE0485938.1"/>
    </source>
</evidence>
<proteinExistence type="predicted"/>
<feature type="transmembrane region" description="Helical" evidence="6">
    <location>
        <begin position="194"/>
        <end position="218"/>
    </location>
</feature>
<dbReference type="GO" id="GO:0016020">
    <property type="term" value="C:membrane"/>
    <property type="evidence" value="ECO:0007669"/>
    <property type="project" value="InterPro"/>
</dbReference>
<evidence type="ECO:0000256" key="2">
    <source>
        <dbReference type="ARBA" id="ARBA00022692"/>
    </source>
</evidence>
<keyword evidence="3 6" id="KW-1133">Transmembrane helix</keyword>
<sequence>MKKQHTSGPSNLRATIPKWLRLAKLWFTGEEKCKACSYAAATIALALITTGLLVKISYAQRDFSTALSGKNAEGFYRAIREFVLIICLAAPLFSFTKFVEDRMVLAWRAYLTRLLLQAYFKDKAFFRLGLRSGGSSTDPPTFPPSTFSKSPAPLGATSDASSSNLDNPDQRICDDVAAFVQSSTTITLALCKKLFNCAAFAGVLWSVSGQLVVFLFVYAGVGTLVTTSVFGKVLMRLYYTLLALEGDMRYALVRVRESAESIAFYGGEKAEARMT</sequence>
<feature type="transmembrane region" description="Helical" evidence="6">
    <location>
        <begin position="78"/>
        <end position="99"/>
    </location>
</feature>
<dbReference type="EMBL" id="HBIP01002367">
    <property type="protein sequence ID" value="CAE0485938.1"/>
    <property type="molecule type" value="Transcribed_RNA"/>
</dbReference>
<evidence type="ECO:0000256" key="4">
    <source>
        <dbReference type="ARBA" id="ARBA00023136"/>
    </source>
</evidence>
<reference evidence="8" key="1">
    <citation type="submission" date="2021-01" db="EMBL/GenBank/DDBJ databases">
        <authorList>
            <person name="Corre E."/>
            <person name="Pelletier E."/>
            <person name="Niang G."/>
            <person name="Scheremetjew M."/>
            <person name="Finn R."/>
            <person name="Kale V."/>
            <person name="Holt S."/>
            <person name="Cochrane G."/>
            <person name="Meng A."/>
            <person name="Brown T."/>
            <person name="Cohen L."/>
        </authorList>
    </citation>
    <scope>NUCLEOTIDE SEQUENCE</scope>
    <source>
        <strain evidence="8">CCMP1320</strain>
    </source>
</reference>
<accession>A0A7S3VHC6</accession>
<dbReference type="PROSITE" id="PS50929">
    <property type="entry name" value="ABC_TM1F"/>
    <property type="match status" value="1"/>
</dbReference>
<dbReference type="SUPFAM" id="SSF90123">
    <property type="entry name" value="ABC transporter transmembrane region"/>
    <property type="match status" value="1"/>
</dbReference>
<keyword evidence="2 6" id="KW-0812">Transmembrane</keyword>
<dbReference type="PANTHER" id="PTHR11384:SF55">
    <property type="entry name" value="ATP-BINDING CASSETTE TRANSPORTER"/>
    <property type="match status" value="1"/>
</dbReference>
<evidence type="ECO:0000259" key="7">
    <source>
        <dbReference type="PROSITE" id="PS50929"/>
    </source>
</evidence>
<organism evidence="8">
    <name type="scientific">Dunaliella tertiolecta</name>
    <name type="common">Green alga</name>
    <dbReference type="NCBI Taxonomy" id="3047"/>
    <lineage>
        <taxon>Eukaryota</taxon>
        <taxon>Viridiplantae</taxon>
        <taxon>Chlorophyta</taxon>
        <taxon>core chlorophytes</taxon>
        <taxon>Chlorophyceae</taxon>
        <taxon>CS clade</taxon>
        <taxon>Chlamydomonadales</taxon>
        <taxon>Dunaliellaceae</taxon>
        <taxon>Dunaliella</taxon>
    </lineage>
</organism>
<evidence type="ECO:0000256" key="1">
    <source>
        <dbReference type="ARBA" id="ARBA00022448"/>
    </source>
</evidence>
<gene>
    <name evidence="8" type="ORF">DTER00134_LOCUS977</name>
</gene>
<protein>
    <recommendedName>
        <fullName evidence="7">ABC transmembrane type-1 domain-containing protein</fullName>
    </recommendedName>
</protein>